<dbReference type="InterPro" id="IPR039424">
    <property type="entry name" value="SBP_5"/>
</dbReference>
<dbReference type="CDD" id="cd08517">
    <property type="entry name" value="PBP2_NikA_DppA_OppA_like_13"/>
    <property type="match status" value="1"/>
</dbReference>
<dbReference type="InterPro" id="IPR030678">
    <property type="entry name" value="Peptide/Ni-bd"/>
</dbReference>
<evidence type="ECO:0000313" key="6">
    <source>
        <dbReference type="Proteomes" id="UP000608594"/>
    </source>
</evidence>
<dbReference type="GO" id="GO:1904680">
    <property type="term" value="F:peptide transmembrane transporter activity"/>
    <property type="evidence" value="ECO:0007669"/>
    <property type="project" value="TreeGrafter"/>
</dbReference>
<reference evidence="5" key="1">
    <citation type="submission" date="2020-08" db="EMBL/GenBank/DDBJ databases">
        <title>Paracoccus amoyensis sp. nov., isolated from the surface seawater at coast of Xiamen, Fujian.</title>
        <authorList>
            <person name="Lyu L."/>
        </authorList>
    </citation>
    <scope>NUCLEOTIDE SEQUENCE</scope>
    <source>
        <strain evidence="5">11-3</strain>
    </source>
</reference>
<dbReference type="EMBL" id="JACOQL010000002">
    <property type="protein sequence ID" value="MBC9246330.1"/>
    <property type="molecule type" value="Genomic_DNA"/>
</dbReference>
<evidence type="ECO:0000256" key="1">
    <source>
        <dbReference type="ARBA" id="ARBA00004418"/>
    </source>
</evidence>
<protein>
    <submittedName>
        <fullName evidence="5">ABC transporter substrate-binding protein</fullName>
    </submittedName>
</protein>
<dbReference type="GO" id="GO:0030288">
    <property type="term" value="C:outer membrane-bounded periplasmic space"/>
    <property type="evidence" value="ECO:0007669"/>
    <property type="project" value="UniProtKB-ARBA"/>
</dbReference>
<evidence type="ECO:0000313" key="5">
    <source>
        <dbReference type="EMBL" id="MBC9246330.1"/>
    </source>
</evidence>
<name>A0A926GC07_9RHOB</name>
<dbReference type="AlphaFoldDB" id="A0A926GC07"/>
<dbReference type="PIRSF" id="PIRSF002741">
    <property type="entry name" value="MppA"/>
    <property type="match status" value="1"/>
</dbReference>
<sequence length="512" mass="57492">MAVALSVTPLSAQETPQPGGALNMIVQPEPPILMVGLNTQGPTLYAGGQIYQSLLTYGKDLEPLPLLAKSWDVSEDGLTYTFTLQDNVKWHDGQPMTADDVVFTGDKFLREAHPRWRLIANTYVESITAPDPQTVVFKLSKPFSAFIYSFELSSFPIIPKHIYEGTDYRTNPANQNPIGTGPFMLKEWKRGQYIHLVKNPDYWKPGLPYLDELYFRVIPDSASRAIAFEQGTVDILRGGDVEGFEVRRLTGMPDVENSVEGWEMYSPVVFLEMNLKTPPFEKKEVRQAVMHVLDRNFIVQTIMFGIGQPADGPFAATTKYHTDDVPQYPYDIEKAKELIAASGVNPGDYTIRLMGLPYGSQWDRLAEYVKQQLEQLGFNITIQAVDPGGWSQAMSDFNFDLAFNFTYQYGDPAQGVARHYLSSNIVKGTPYGNNVSYENPAVDQLFAEAASSTDPDEVAAKYAEVQQILVDDVAMAWLFDMQNVTLWRPKVRNLIRTGIGLNESMDEVWISK</sequence>
<proteinExistence type="inferred from homology"/>
<dbReference type="SUPFAM" id="SSF53850">
    <property type="entry name" value="Periplasmic binding protein-like II"/>
    <property type="match status" value="1"/>
</dbReference>
<dbReference type="Proteomes" id="UP000608594">
    <property type="component" value="Unassembled WGS sequence"/>
</dbReference>
<comment type="similarity">
    <text evidence="2">Belongs to the bacterial solute-binding protein 5 family.</text>
</comment>
<comment type="subcellular location">
    <subcellularLocation>
        <location evidence="1">Periplasm</location>
    </subcellularLocation>
</comment>
<dbReference type="GO" id="GO:0015833">
    <property type="term" value="P:peptide transport"/>
    <property type="evidence" value="ECO:0007669"/>
    <property type="project" value="TreeGrafter"/>
</dbReference>
<dbReference type="PANTHER" id="PTHR30290:SF38">
    <property type="entry name" value="D,D-DIPEPTIDE-BINDING PERIPLASMIC PROTEIN DDPA-RELATED"/>
    <property type="match status" value="1"/>
</dbReference>
<comment type="caution">
    <text evidence="5">The sequence shown here is derived from an EMBL/GenBank/DDBJ whole genome shotgun (WGS) entry which is preliminary data.</text>
</comment>
<evidence type="ECO:0000256" key="3">
    <source>
        <dbReference type="ARBA" id="ARBA00022729"/>
    </source>
</evidence>
<dbReference type="Gene3D" id="3.10.105.10">
    <property type="entry name" value="Dipeptide-binding Protein, Domain 3"/>
    <property type="match status" value="1"/>
</dbReference>
<organism evidence="5 6">
    <name type="scientific">Paracoccus amoyensis</name>
    <dbReference type="NCBI Taxonomy" id="2760093"/>
    <lineage>
        <taxon>Bacteria</taxon>
        <taxon>Pseudomonadati</taxon>
        <taxon>Pseudomonadota</taxon>
        <taxon>Alphaproteobacteria</taxon>
        <taxon>Rhodobacterales</taxon>
        <taxon>Paracoccaceae</taxon>
        <taxon>Paracoccus</taxon>
    </lineage>
</organism>
<feature type="domain" description="Solute-binding protein family 5" evidence="4">
    <location>
        <begin position="63"/>
        <end position="423"/>
    </location>
</feature>
<evidence type="ECO:0000256" key="2">
    <source>
        <dbReference type="ARBA" id="ARBA00005695"/>
    </source>
</evidence>
<evidence type="ECO:0000259" key="4">
    <source>
        <dbReference type="Pfam" id="PF00496"/>
    </source>
</evidence>
<keyword evidence="3" id="KW-0732">Signal</keyword>
<dbReference type="PANTHER" id="PTHR30290">
    <property type="entry name" value="PERIPLASMIC BINDING COMPONENT OF ABC TRANSPORTER"/>
    <property type="match status" value="1"/>
</dbReference>
<dbReference type="GO" id="GO:0043190">
    <property type="term" value="C:ATP-binding cassette (ABC) transporter complex"/>
    <property type="evidence" value="ECO:0007669"/>
    <property type="project" value="InterPro"/>
</dbReference>
<gene>
    <name evidence="5" type="ORF">H4P12_06305</name>
</gene>
<dbReference type="Gene3D" id="3.40.190.10">
    <property type="entry name" value="Periplasmic binding protein-like II"/>
    <property type="match status" value="1"/>
</dbReference>
<dbReference type="Pfam" id="PF00496">
    <property type="entry name" value="SBP_bac_5"/>
    <property type="match status" value="1"/>
</dbReference>
<keyword evidence="6" id="KW-1185">Reference proteome</keyword>
<dbReference type="InterPro" id="IPR000914">
    <property type="entry name" value="SBP_5_dom"/>
</dbReference>
<accession>A0A926GC07</accession>
<dbReference type="RefSeq" id="WP_187792826.1">
    <property type="nucleotide sequence ID" value="NZ_JACOQL010000002.1"/>
</dbReference>